<organism evidence="7 8">
    <name type="scientific">Apiospora kogelbergensis</name>
    <dbReference type="NCBI Taxonomy" id="1337665"/>
    <lineage>
        <taxon>Eukaryota</taxon>
        <taxon>Fungi</taxon>
        <taxon>Dikarya</taxon>
        <taxon>Ascomycota</taxon>
        <taxon>Pezizomycotina</taxon>
        <taxon>Sordariomycetes</taxon>
        <taxon>Xylariomycetidae</taxon>
        <taxon>Amphisphaeriales</taxon>
        <taxon>Apiosporaceae</taxon>
        <taxon>Apiospora</taxon>
    </lineage>
</organism>
<comment type="catalytic activity">
    <reaction evidence="1">
        <text>alpha,alpha-trehalose + H2O = alpha-D-glucose + beta-D-glucose</text>
        <dbReference type="Rhea" id="RHEA:32675"/>
        <dbReference type="ChEBI" id="CHEBI:15377"/>
        <dbReference type="ChEBI" id="CHEBI:15903"/>
        <dbReference type="ChEBI" id="CHEBI:16551"/>
        <dbReference type="ChEBI" id="CHEBI:17925"/>
        <dbReference type="EC" id="3.2.1.28"/>
    </reaction>
</comment>
<dbReference type="Pfam" id="PF03632">
    <property type="entry name" value="Glyco_hydro_65m"/>
    <property type="match status" value="1"/>
</dbReference>
<dbReference type="GO" id="GO:0030246">
    <property type="term" value="F:carbohydrate binding"/>
    <property type="evidence" value="ECO:0007669"/>
    <property type="project" value="InterPro"/>
</dbReference>
<dbReference type="InterPro" id="IPR008928">
    <property type="entry name" value="6-hairpin_glycosidase_sf"/>
</dbReference>
<keyword evidence="4" id="KW-0732">Signal</keyword>
<dbReference type="InterPro" id="IPR011013">
    <property type="entry name" value="Gal_mutarotase_sf_dom"/>
</dbReference>
<feature type="domain" description="Glycoside hydrolase family 65 N-terminal" evidence="6">
    <location>
        <begin position="35"/>
        <end position="271"/>
    </location>
</feature>
<protein>
    <recommendedName>
        <fullName evidence="3">alpha,alpha-trehalase</fullName>
        <ecNumber evidence="3">3.2.1.28</ecNumber>
    </recommendedName>
</protein>
<dbReference type="SUPFAM" id="SSF74650">
    <property type="entry name" value="Galactose mutarotase-like"/>
    <property type="match status" value="1"/>
</dbReference>
<dbReference type="Gene3D" id="2.70.98.40">
    <property type="entry name" value="Glycoside hydrolase, family 65, N-terminal domain"/>
    <property type="match status" value="1"/>
</dbReference>
<gene>
    <name evidence="7" type="ORF">PG999_002068</name>
</gene>
<dbReference type="Proteomes" id="UP001392437">
    <property type="component" value="Unassembled WGS sequence"/>
</dbReference>
<dbReference type="PANTHER" id="PTHR11051">
    <property type="entry name" value="GLYCOSYL HYDROLASE-RELATED"/>
    <property type="match status" value="1"/>
</dbReference>
<dbReference type="InterPro" id="IPR037018">
    <property type="entry name" value="GH65_N"/>
</dbReference>
<dbReference type="GO" id="GO:0004555">
    <property type="term" value="F:alpha,alpha-trehalase activity"/>
    <property type="evidence" value="ECO:0007669"/>
    <property type="project" value="UniProtKB-EC"/>
</dbReference>
<dbReference type="InterPro" id="IPR005196">
    <property type="entry name" value="Glyco_hydro_65_N"/>
</dbReference>
<feature type="chain" id="PRO_5043362463" description="alpha,alpha-trehalase" evidence="4">
    <location>
        <begin position="21"/>
        <end position="944"/>
    </location>
</feature>
<dbReference type="EC" id="3.2.1.28" evidence="3"/>
<evidence type="ECO:0000259" key="5">
    <source>
        <dbReference type="Pfam" id="PF03632"/>
    </source>
</evidence>
<proteinExistence type="inferred from homology"/>
<dbReference type="InterPro" id="IPR012341">
    <property type="entry name" value="6hp_glycosidase-like_sf"/>
</dbReference>
<dbReference type="GO" id="GO:0009277">
    <property type="term" value="C:fungal-type cell wall"/>
    <property type="evidence" value="ECO:0007669"/>
    <property type="project" value="TreeGrafter"/>
</dbReference>
<sequence length="944" mass="103513">MPRHMLTVVSVLSYIGIAQGSLGPFFELSRYNDSEGWPSYSKPRRTFATTTGFWDSEPSTDELDPRGESFISGLPHFTDLLVEACGDILDGSTSLDEISDFASGLSFKEGIATWSYVWQPPSCGGRKALSVKYESFLSLANRQLAAVKLSLVCNSGLDDVKVIDKLDGRSALRTMPSQTNHMPSPLEIIAAVSPLGVETTTAYLMSALEGNLLYNDTFTDSLGNNLSDSSHQFPMISSNITTTSTASTKHTVQPGRRSAEIRKYVGVASSDHFGENAEAIAVNVAREAKARGYDAIVAEHQREVSRLMSRHAVAEFRDPVTGKIPEDPIVQTLQITAISSAYYLYTSLLPYNSTIDADPERCVACSSLPVGGLASQTYGGKIFWDAEMFMAPPTQGTHPRLARQFAQYRINRANEARKNTERHAMKAGSMLYPWTSGRYGQCYNMTGPCIMYQYHLNADIALSLLMGKNTSGDSAWFEQNGASGVLDGIATGLSETLTFRNQTGTWGIDIMTDADEYYMYVSDGSFTSSATSVILETAANHRKEAGVPVDNRWVEQSENMAIPTSDEGVVMEFRDMSNSIVSKQADVILSHYPFDFRRNFPTEKRRVAMDYYSVRQDPNGPAMTWGLYAISANTLTESGCAFWTFLVKSFQPYVRAPWYQFSEQQVDRPSVKDPLTGQDINPAFPFLTGHGGLLQTFTAGFLGLKVTDTNLVVMPSLPPQLQHFKAPIQFYNGAVVEFWMNQTHTNITRHDASLFNGLVSDQYGVSDMPITIGRNVDDEDSFTVQLRINGTATVENRAQHKNLTVAGNILQCLNANSEDAYTPGQFPIAATDGHRDIFHIAKAPQVGLSGLWYAPPRSVRVLLSNSSTFDDPSTTRVVVGGEKITISQLWESDSPVVPYIGNTTTIALSDGVWSGNFAQLQIEGCWVEDGAGATVAEFALVAAD</sequence>
<evidence type="ECO:0000259" key="6">
    <source>
        <dbReference type="Pfam" id="PF03636"/>
    </source>
</evidence>
<reference evidence="7 8" key="1">
    <citation type="submission" date="2023-01" db="EMBL/GenBank/DDBJ databases">
        <title>Analysis of 21 Apiospora genomes using comparative genomics revels a genus with tremendous synthesis potential of carbohydrate active enzymes and secondary metabolites.</title>
        <authorList>
            <person name="Sorensen T."/>
        </authorList>
    </citation>
    <scope>NUCLEOTIDE SEQUENCE [LARGE SCALE GENOMIC DNA]</scope>
    <source>
        <strain evidence="7 8">CBS 117206</strain>
    </source>
</reference>
<dbReference type="Gene3D" id="1.50.10.10">
    <property type="match status" value="1"/>
</dbReference>
<keyword evidence="7" id="KW-0378">Hydrolase</keyword>
<dbReference type="EMBL" id="JAQQWP010000002">
    <property type="protein sequence ID" value="KAK8129688.1"/>
    <property type="molecule type" value="Genomic_DNA"/>
</dbReference>
<dbReference type="SUPFAM" id="SSF48208">
    <property type="entry name" value="Six-hairpin glycosidases"/>
    <property type="match status" value="1"/>
</dbReference>
<dbReference type="GO" id="GO:0005993">
    <property type="term" value="P:trehalose catabolic process"/>
    <property type="evidence" value="ECO:0007669"/>
    <property type="project" value="TreeGrafter"/>
</dbReference>
<name>A0AAW0R7D2_9PEZI</name>
<keyword evidence="8" id="KW-1185">Reference proteome</keyword>
<evidence type="ECO:0000256" key="4">
    <source>
        <dbReference type="SAM" id="SignalP"/>
    </source>
</evidence>
<dbReference type="PANTHER" id="PTHR11051:SF8">
    <property type="entry name" value="PROTEIN-GLUCOSYLGALACTOSYLHYDROXYLYSINE GLUCOSIDASE"/>
    <property type="match status" value="1"/>
</dbReference>
<dbReference type="Pfam" id="PF03636">
    <property type="entry name" value="Glyco_hydro_65N"/>
    <property type="match status" value="1"/>
</dbReference>
<evidence type="ECO:0000313" key="7">
    <source>
        <dbReference type="EMBL" id="KAK8129688.1"/>
    </source>
</evidence>
<evidence type="ECO:0000313" key="8">
    <source>
        <dbReference type="Proteomes" id="UP001392437"/>
    </source>
</evidence>
<evidence type="ECO:0000256" key="3">
    <source>
        <dbReference type="ARBA" id="ARBA00012757"/>
    </source>
</evidence>
<dbReference type="AlphaFoldDB" id="A0AAW0R7D2"/>
<evidence type="ECO:0000256" key="2">
    <source>
        <dbReference type="ARBA" id="ARBA00006768"/>
    </source>
</evidence>
<comment type="similarity">
    <text evidence="2">Belongs to the glycosyl hydrolase 65 family.</text>
</comment>
<accession>A0AAW0R7D2</accession>
<comment type="caution">
    <text evidence="7">The sequence shown here is derived from an EMBL/GenBank/DDBJ whole genome shotgun (WGS) entry which is preliminary data.</text>
</comment>
<feature type="domain" description="Glycoside hydrolase family 65 central catalytic" evidence="5">
    <location>
        <begin position="367"/>
        <end position="571"/>
    </location>
</feature>
<evidence type="ECO:0000256" key="1">
    <source>
        <dbReference type="ARBA" id="ARBA00001576"/>
    </source>
</evidence>
<dbReference type="InterPro" id="IPR005195">
    <property type="entry name" value="Glyco_hydro_65_M"/>
</dbReference>
<feature type="signal peptide" evidence="4">
    <location>
        <begin position="1"/>
        <end position="20"/>
    </location>
</feature>